<reference evidence="2 3" key="1">
    <citation type="submission" date="2019-02" db="EMBL/GenBank/DDBJ databases">
        <title>Planctomycetal bacteria perform biofilm scaping via a novel small molecule.</title>
        <authorList>
            <person name="Jeske O."/>
            <person name="Boedeker C."/>
            <person name="Wiegand S."/>
            <person name="Breitling P."/>
            <person name="Kallscheuer N."/>
            <person name="Jogler M."/>
            <person name="Rohde M."/>
            <person name="Petersen J."/>
            <person name="Medema M.H."/>
            <person name="Surup F."/>
            <person name="Jogler C."/>
        </authorList>
    </citation>
    <scope>NUCLEOTIDE SEQUENCE [LARGE SCALE GENOMIC DNA]</scope>
    <source>
        <strain evidence="2 3">Mal15</strain>
    </source>
</reference>
<evidence type="ECO:0000256" key="1">
    <source>
        <dbReference type="ARBA" id="ARBA00001954"/>
    </source>
</evidence>
<protein>
    <submittedName>
        <fullName evidence="2">Phytanoyl-CoA dioxygenase (PhyH)</fullName>
    </submittedName>
</protein>
<accession>A0A5B9MJ26</accession>
<dbReference type="PANTHER" id="PTHR20883">
    <property type="entry name" value="PHYTANOYL-COA DIOXYGENASE DOMAIN CONTAINING 1"/>
    <property type="match status" value="1"/>
</dbReference>
<keyword evidence="2" id="KW-0560">Oxidoreductase</keyword>
<proteinExistence type="predicted"/>
<dbReference type="Gene3D" id="2.60.120.620">
    <property type="entry name" value="q2cbj1_9rhob like domain"/>
    <property type="match status" value="1"/>
</dbReference>
<dbReference type="RefSeq" id="WP_147869693.1">
    <property type="nucleotide sequence ID" value="NZ_CP036264.1"/>
</dbReference>
<gene>
    <name evidence="2" type="ORF">Mal15_45200</name>
</gene>
<comment type="cofactor">
    <cofactor evidence="1">
        <name>Fe(2+)</name>
        <dbReference type="ChEBI" id="CHEBI:29033"/>
    </cofactor>
</comment>
<evidence type="ECO:0000313" key="3">
    <source>
        <dbReference type="Proteomes" id="UP000321353"/>
    </source>
</evidence>
<keyword evidence="2" id="KW-0223">Dioxygenase</keyword>
<dbReference type="EMBL" id="CP036264">
    <property type="protein sequence ID" value="QEG00450.1"/>
    <property type="molecule type" value="Genomic_DNA"/>
</dbReference>
<dbReference type="PANTHER" id="PTHR20883:SF48">
    <property type="entry name" value="ECTOINE DIOXYGENASE"/>
    <property type="match status" value="1"/>
</dbReference>
<dbReference type="GO" id="GO:0005506">
    <property type="term" value="F:iron ion binding"/>
    <property type="evidence" value="ECO:0007669"/>
    <property type="project" value="UniProtKB-ARBA"/>
</dbReference>
<organism evidence="2 3">
    <name type="scientific">Stieleria maiorica</name>
    <dbReference type="NCBI Taxonomy" id="2795974"/>
    <lineage>
        <taxon>Bacteria</taxon>
        <taxon>Pseudomonadati</taxon>
        <taxon>Planctomycetota</taxon>
        <taxon>Planctomycetia</taxon>
        <taxon>Pirellulales</taxon>
        <taxon>Pirellulaceae</taxon>
        <taxon>Stieleria</taxon>
    </lineage>
</organism>
<dbReference type="InterPro" id="IPR008775">
    <property type="entry name" value="Phytyl_CoA_dOase-like"/>
</dbReference>
<evidence type="ECO:0000313" key="2">
    <source>
        <dbReference type="EMBL" id="QEG00450.1"/>
    </source>
</evidence>
<dbReference type="KEGG" id="smam:Mal15_45200"/>
<keyword evidence="3" id="KW-1185">Reference proteome</keyword>
<dbReference type="SUPFAM" id="SSF51197">
    <property type="entry name" value="Clavaminate synthase-like"/>
    <property type="match status" value="1"/>
</dbReference>
<sequence length="239" mass="26172">MNDWHLERDGFCLLKSAVPAKTITGLIDACRQAFDDDTRGVRARSSRGHVYAARNLIDSIAEVKTVWRDDPMRSFLNEQLGADFGLVRALFFDKPPDRTWGLAWHKDTSIAVQDNSITSTSFSRPTTKAGVPHVIACDDVLKQLLTLRIHLDEVSGENGPLRVIPGSHRSSGSEGEGLGAAVDIHAAPGDVLAMRPLISHSSGPSHPGTTRHRRILHLEFAASATLPDGMQWHDFVRGD</sequence>
<dbReference type="AlphaFoldDB" id="A0A5B9MJ26"/>
<dbReference type="Proteomes" id="UP000321353">
    <property type="component" value="Chromosome"/>
</dbReference>
<dbReference type="Pfam" id="PF05721">
    <property type="entry name" value="PhyH"/>
    <property type="match status" value="1"/>
</dbReference>
<dbReference type="GO" id="GO:0016706">
    <property type="term" value="F:2-oxoglutarate-dependent dioxygenase activity"/>
    <property type="evidence" value="ECO:0007669"/>
    <property type="project" value="UniProtKB-ARBA"/>
</dbReference>
<name>A0A5B9MJ26_9BACT</name>